<dbReference type="Proteomes" id="UP000632377">
    <property type="component" value="Unassembled WGS sequence"/>
</dbReference>
<organism evidence="1 2">
    <name type="scientific">Clostridium rhizosphaerae</name>
    <dbReference type="NCBI Taxonomy" id="2803861"/>
    <lineage>
        <taxon>Bacteria</taxon>
        <taxon>Bacillati</taxon>
        <taxon>Bacillota</taxon>
        <taxon>Clostridia</taxon>
        <taxon>Eubacteriales</taxon>
        <taxon>Clostridiaceae</taxon>
        <taxon>Clostridium</taxon>
    </lineage>
</organism>
<proteinExistence type="predicted"/>
<gene>
    <name evidence="1" type="ORF">JK636_11555</name>
</gene>
<sequence length="54" mass="5906">MSGNMLLRKTRQINMSSILNNGIFAPFTEKNASSDMFASKTSYCSPASVLVFTP</sequence>
<keyword evidence="2" id="KW-1185">Reference proteome</keyword>
<comment type="caution">
    <text evidence="1">The sequence shown here is derived from an EMBL/GenBank/DDBJ whole genome shotgun (WGS) entry which is preliminary data.</text>
</comment>
<dbReference type="EMBL" id="JAESWC010000004">
    <property type="protein sequence ID" value="MBL4936398.1"/>
    <property type="molecule type" value="Genomic_DNA"/>
</dbReference>
<reference evidence="1 2" key="1">
    <citation type="submission" date="2021-01" db="EMBL/GenBank/DDBJ databases">
        <title>Genome public.</title>
        <authorList>
            <person name="Liu C."/>
            <person name="Sun Q."/>
        </authorList>
    </citation>
    <scope>NUCLEOTIDE SEQUENCE [LARGE SCALE GENOMIC DNA]</scope>
    <source>
        <strain evidence="1 2">YIM B02515</strain>
    </source>
</reference>
<protein>
    <submittedName>
        <fullName evidence="1">Uncharacterized protein</fullName>
    </submittedName>
</protein>
<evidence type="ECO:0000313" key="1">
    <source>
        <dbReference type="EMBL" id="MBL4936398.1"/>
    </source>
</evidence>
<name>A0ABS1TEK2_9CLOT</name>
<evidence type="ECO:0000313" key="2">
    <source>
        <dbReference type="Proteomes" id="UP000632377"/>
    </source>
</evidence>
<dbReference type="RefSeq" id="WP_202749146.1">
    <property type="nucleotide sequence ID" value="NZ_JAESWC010000004.1"/>
</dbReference>
<accession>A0ABS1TEK2</accession>